<dbReference type="RefSeq" id="WP_025789855.1">
    <property type="nucleotide sequence ID" value="NZ_KB899210.1"/>
</dbReference>
<dbReference type="eggNOG" id="COG0390">
    <property type="taxonomic scope" value="Bacteria"/>
</dbReference>
<evidence type="ECO:0000256" key="2">
    <source>
        <dbReference type="ARBA" id="ARBA00005268"/>
    </source>
</evidence>
<comment type="similarity">
    <text evidence="2">Belongs to the UPF0014 family.</text>
</comment>
<dbReference type="PANTHER" id="PTHR30028:SF0">
    <property type="entry name" value="PROTEIN ALUMINUM SENSITIVE 3"/>
    <property type="match status" value="1"/>
</dbReference>
<dbReference type="PATRIC" id="fig|1122985.7.peg.994"/>
<comment type="caution">
    <text evidence="7">The sequence shown here is derived from an EMBL/GenBank/DDBJ whole genome shotgun (WGS) entry which is preliminary data.</text>
</comment>
<organism evidence="7 8">
    <name type="scientific">Hoylesella loescheii DSM 19665 = JCM 12249 = ATCC 15930</name>
    <dbReference type="NCBI Taxonomy" id="1122985"/>
    <lineage>
        <taxon>Bacteria</taxon>
        <taxon>Pseudomonadati</taxon>
        <taxon>Bacteroidota</taxon>
        <taxon>Bacteroidia</taxon>
        <taxon>Bacteroidales</taxon>
        <taxon>Prevotellaceae</taxon>
        <taxon>Hoylesella</taxon>
    </lineage>
</organism>
<dbReference type="EMBL" id="JNGW01000035">
    <property type="protein sequence ID" value="KDR53005.1"/>
    <property type="molecule type" value="Genomic_DNA"/>
</dbReference>
<keyword evidence="4 6" id="KW-1133">Transmembrane helix</keyword>
<dbReference type="InterPro" id="IPR005226">
    <property type="entry name" value="UPF0014_fam"/>
</dbReference>
<dbReference type="AlphaFoldDB" id="A0A069QJK2"/>
<dbReference type="Proteomes" id="UP000027442">
    <property type="component" value="Unassembled WGS sequence"/>
</dbReference>
<feature type="transmembrane region" description="Helical" evidence="6">
    <location>
        <begin position="123"/>
        <end position="147"/>
    </location>
</feature>
<accession>A0A069QJK2</accession>
<gene>
    <name evidence="7" type="ORF">HMPREF1991_00960</name>
</gene>
<dbReference type="PANTHER" id="PTHR30028">
    <property type="entry name" value="UPF0014 INNER MEMBRANE PROTEIN YBBM-RELATED"/>
    <property type="match status" value="1"/>
</dbReference>
<dbReference type="HOGENOM" id="CLU_076147_1_1_10"/>
<evidence type="ECO:0000256" key="1">
    <source>
        <dbReference type="ARBA" id="ARBA00004141"/>
    </source>
</evidence>
<feature type="transmembrane region" description="Helical" evidence="6">
    <location>
        <begin position="60"/>
        <end position="79"/>
    </location>
</feature>
<evidence type="ECO:0008006" key="9">
    <source>
        <dbReference type="Google" id="ProtNLM"/>
    </source>
</evidence>
<sequence length="259" mass="29151">MNISIIGMLLTLLLVLVPLYFFHYFKVPLIRSTIISTLRMVVQMSLIGLYLEFLFSYNDWLVNVLWFVLMVLVASVTAVNRTRLRMRLMLMPIAVGLGVGALVVCMYALFVVLRLSNPFDARYFIPVMGILLGNMLGVNVLSLSTYYHGLQRERQLYFYLLGNGATRLEALTPFIRQAIEKSFMPCIANMAVMGLVSFPGTMIGQILGGATPDTAVRYQILISCITFCAPMVSLIVTLYLAHRFSFDKHGRLLNVLKAD</sequence>
<dbReference type="GO" id="GO:0005886">
    <property type="term" value="C:plasma membrane"/>
    <property type="evidence" value="ECO:0007669"/>
    <property type="project" value="TreeGrafter"/>
</dbReference>
<name>A0A069QJK2_HOYLO</name>
<protein>
    <recommendedName>
        <fullName evidence="9">TIGR00245 family protein</fullName>
    </recommendedName>
</protein>
<evidence type="ECO:0000313" key="7">
    <source>
        <dbReference type="EMBL" id="KDR53005.1"/>
    </source>
</evidence>
<keyword evidence="3 6" id="KW-0812">Transmembrane</keyword>
<feature type="transmembrane region" description="Helical" evidence="6">
    <location>
        <begin position="220"/>
        <end position="241"/>
    </location>
</feature>
<comment type="subcellular location">
    <subcellularLocation>
        <location evidence="1">Membrane</location>
        <topology evidence="1">Multi-pass membrane protein</topology>
    </subcellularLocation>
</comment>
<evidence type="ECO:0000256" key="5">
    <source>
        <dbReference type="ARBA" id="ARBA00023136"/>
    </source>
</evidence>
<evidence type="ECO:0000256" key="6">
    <source>
        <dbReference type="SAM" id="Phobius"/>
    </source>
</evidence>
<keyword evidence="8" id="KW-1185">Reference proteome</keyword>
<feature type="transmembrane region" description="Helical" evidence="6">
    <location>
        <begin position="37"/>
        <end position="54"/>
    </location>
</feature>
<keyword evidence="5 6" id="KW-0472">Membrane</keyword>
<dbReference type="Pfam" id="PF03649">
    <property type="entry name" value="UPF0014"/>
    <property type="match status" value="1"/>
</dbReference>
<reference evidence="7 8" key="1">
    <citation type="submission" date="2013-08" db="EMBL/GenBank/DDBJ databases">
        <authorList>
            <person name="Weinstock G."/>
            <person name="Sodergren E."/>
            <person name="Wylie T."/>
            <person name="Fulton L."/>
            <person name="Fulton R."/>
            <person name="Fronick C."/>
            <person name="O'Laughlin M."/>
            <person name="Godfrey J."/>
            <person name="Miner T."/>
            <person name="Herter B."/>
            <person name="Appelbaum E."/>
            <person name="Cordes M."/>
            <person name="Lek S."/>
            <person name="Wollam A."/>
            <person name="Pepin K.H."/>
            <person name="Palsikar V.B."/>
            <person name="Mitreva M."/>
            <person name="Wilson R.K."/>
        </authorList>
    </citation>
    <scope>NUCLEOTIDE SEQUENCE [LARGE SCALE GENOMIC DNA]</scope>
    <source>
        <strain evidence="7 8">ATCC 15930</strain>
    </source>
</reference>
<proteinExistence type="inferred from homology"/>
<evidence type="ECO:0000256" key="3">
    <source>
        <dbReference type="ARBA" id="ARBA00022692"/>
    </source>
</evidence>
<feature type="transmembrane region" description="Helical" evidence="6">
    <location>
        <begin position="6"/>
        <end position="25"/>
    </location>
</feature>
<evidence type="ECO:0000256" key="4">
    <source>
        <dbReference type="ARBA" id="ARBA00022989"/>
    </source>
</evidence>
<evidence type="ECO:0000313" key="8">
    <source>
        <dbReference type="Proteomes" id="UP000027442"/>
    </source>
</evidence>
<feature type="transmembrane region" description="Helical" evidence="6">
    <location>
        <begin position="91"/>
        <end position="111"/>
    </location>
</feature>
<feature type="transmembrane region" description="Helical" evidence="6">
    <location>
        <begin position="186"/>
        <end position="208"/>
    </location>
</feature>